<dbReference type="GO" id="GO:0005783">
    <property type="term" value="C:endoplasmic reticulum"/>
    <property type="evidence" value="ECO:0007669"/>
    <property type="project" value="TreeGrafter"/>
</dbReference>
<dbReference type="GO" id="GO:0051246">
    <property type="term" value="P:regulation of protein metabolic process"/>
    <property type="evidence" value="ECO:0007669"/>
    <property type="project" value="UniProtKB-ARBA"/>
</dbReference>
<feature type="compositionally biased region" description="Pro residues" evidence="2">
    <location>
        <begin position="498"/>
        <end position="507"/>
    </location>
</feature>
<protein>
    <recommendedName>
        <fullName evidence="3">Protein phosphatase 1 regulatory subunit 15A/B C-terminal domain-containing protein</fullName>
    </recommendedName>
</protein>
<feature type="region of interest" description="Disordered" evidence="2">
    <location>
        <begin position="1"/>
        <end position="28"/>
    </location>
</feature>
<feature type="compositionally biased region" description="Polar residues" evidence="2">
    <location>
        <begin position="477"/>
        <end position="486"/>
    </location>
</feature>
<name>A0A8D2ZZE6_SCOMX</name>
<dbReference type="GeneTree" id="ENSGT00940000154404"/>
<reference evidence="4" key="1">
    <citation type="submission" date="2023-05" db="EMBL/GenBank/DDBJ databases">
        <title>High-quality long-read genome of Scophthalmus maximus.</title>
        <authorList>
            <person name="Lien S."/>
            <person name="Martinez P."/>
        </authorList>
    </citation>
    <scope>NUCLEOTIDE SEQUENCE [LARGE SCALE GENOMIC DNA]</scope>
</reference>
<feature type="domain" description="Protein phosphatase 1 regulatory subunit 15A/B C-terminal" evidence="3">
    <location>
        <begin position="580"/>
        <end position="666"/>
    </location>
</feature>
<evidence type="ECO:0000256" key="2">
    <source>
        <dbReference type="SAM" id="MobiDB-lite"/>
    </source>
</evidence>
<dbReference type="Ensembl" id="ENSSMAT00000010184.2">
    <property type="protein sequence ID" value="ENSSMAP00000010053.2"/>
    <property type="gene ID" value="ENSSMAG00000006185.2"/>
</dbReference>
<dbReference type="PANTHER" id="PTHR16489:SF11">
    <property type="entry name" value="PROTEIN PHOSPHATASE 1 REGULATORY SUBUNIT 15B"/>
    <property type="match status" value="1"/>
</dbReference>
<comment type="similarity">
    <text evidence="1">Belongs to the PPP1R15 family.</text>
</comment>
<feature type="domain" description="Protein phosphatase 1 regulatory subunit 15A/B C-terminal" evidence="3">
    <location>
        <begin position="511"/>
        <end position="562"/>
    </location>
</feature>
<feature type="compositionally biased region" description="Basic and acidic residues" evidence="2">
    <location>
        <begin position="1"/>
        <end position="13"/>
    </location>
</feature>
<evidence type="ECO:0000259" key="3">
    <source>
        <dbReference type="Pfam" id="PF10488"/>
    </source>
</evidence>
<feature type="region of interest" description="Disordered" evidence="2">
    <location>
        <begin position="411"/>
        <end position="528"/>
    </location>
</feature>
<evidence type="ECO:0000313" key="5">
    <source>
        <dbReference type="Proteomes" id="UP000694558"/>
    </source>
</evidence>
<feature type="region of interest" description="Disordered" evidence="2">
    <location>
        <begin position="205"/>
        <end position="238"/>
    </location>
</feature>
<reference evidence="4" key="2">
    <citation type="submission" date="2025-08" db="UniProtKB">
        <authorList>
            <consortium name="Ensembl"/>
        </authorList>
    </citation>
    <scope>IDENTIFICATION</scope>
</reference>
<dbReference type="AlphaFoldDB" id="A0A8D2ZZE6"/>
<proteinExistence type="inferred from homology"/>
<dbReference type="GO" id="GO:0000164">
    <property type="term" value="C:protein phosphatase type 1 complex"/>
    <property type="evidence" value="ECO:0007669"/>
    <property type="project" value="TreeGrafter"/>
</dbReference>
<dbReference type="InterPro" id="IPR051254">
    <property type="entry name" value="PPP1R15"/>
</dbReference>
<dbReference type="PANTHER" id="PTHR16489">
    <property type="entry name" value="GH11727P"/>
    <property type="match status" value="1"/>
</dbReference>
<dbReference type="GO" id="GO:0034976">
    <property type="term" value="P:response to endoplasmic reticulum stress"/>
    <property type="evidence" value="ECO:0007669"/>
    <property type="project" value="TreeGrafter"/>
</dbReference>
<dbReference type="Pfam" id="PF10488">
    <property type="entry name" value="PP1c_bdg"/>
    <property type="match status" value="2"/>
</dbReference>
<dbReference type="Proteomes" id="UP000694558">
    <property type="component" value="Chromosome 6"/>
</dbReference>
<sequence>MFRNTSHEGRLSDARSSSSPSPLGVTAAGLDSQESSWIGLLSVVSRPAFSFLQKYLPGGAPRPPGPSDGAARWIGVGLQRTFVDEDRDFLTQLDHVMSLTPHEDPHLSYLQCQRDGSAGLLEPGDGSTLPWLSADSLREIGLASAEEVDLKLCRRSQVGYFSSARTFISHVLLSATSSQAMKPQGDKDWRPQAESSKGGTWWGSFWGGEHASQREPPSSVSWAEEGTEADLLRPQQPETKGLAAETTDVFVQSCGRESATLGENTGPGEHKEEPVNNGGLHTVQNTEGFTPEPRIGLSSSEAAAACSEVALLTPDQDNGYSSLEEEHFQMCRLVRTPSDEQQQEAEPTEICVPVIAEMEEESSEERVSASVNVDEDEPRPSELQEGVSAEATELSTPQCQNKAIAFIMGCPCSDDDSSQSDGESSDDDDDGFDSEGTSDMSDSTDEDDDEASDSDEEAISEADRLWNSLCQNLDPYNPQNFSAQLHTASTPPRTIPTATPPSSPLPPSSSSSPPSGSDTWDDSTSASEVDEAESLHLLSSFSFSSDPYSPFNFQAQLRTRGGFSEKFVSSINVLSIDQPTVPDDVQVRTSSFLTSSSSSSCQVRFCDHVEEFFASCGEEEEEEDRRGPWEELARDRSRFLRRCLEVEQSIAYCLQPQHRSLVYVRLAVLHVQDLQPKF</sequence>
<feature type="compositionally biased region" description="Low complexity" evidence="2">
    <location>
        <begin position="487"/>
        <end position="497"/>
    </location>
</feature>
<evidence type="ECO:0000313" key="4">
    <source>
        <dbReference type="Ensembl" id="ENSSMAP00000010053.2"/>
    </source>
</evidence>
<organism evidence="4 5">
    <name type="scientific">Scophthalmus maximus</name>
    <name type="common">Turbot</name>
    <name type="synonym">Psetta maxima</name>
    <dbReference type="NCBI Taxonomy" id="52904"/>
    <lineage>
        <taxon>Eukaryota</taxon>
        <taxon>Metazoa</taxon>
        <taxon>Chordata</taxon>
        <taxon>Craniata</taxon>
        <taxon>Vertebrata</taxon>
        <taxon>Euteleostomi</taxon>
        <taxon>Actinopterygii</taxon>
        <taxon>Neopterygii</taxon>
        <taxon>Teleostei</taxon>
        <taxon>Neoteleostei</taxon>
        <taxon>Acanthomorphata</taxon>
        <taxon>Carangaria</taxon>
        <taxon>Pleuronectiformes</taxon>
        <taxon>Pleuronectoidei</taxon>
        <taxon>Scophthalmidae</taxon>
        <taxon>Scophthalmus</taxon>
    </lineage>
</organism>
<feature type="compositionally biased region" description="Acidic residues" evidence="2">
    <location>
        <begin position="413"/>
        <end position="433"/>
    </location>
</feature>
<dbReference type="InterPro" id="IPR019523">
    <property type="entry name" value="Prot_Pase1_reg-su15A/B_C"/>
</dbReference>
<feature type="compositionally biased region" description="Low complexity" evidence="2">
    <location>
        <begin position="508"/>
        <end position="527"/>
    </location>
</feature>
<feature type="compositionally biased region" description="Acidic residues" evidence="2">
    <location>
        <begin position="442"/>
        <end position="460"/>
    </location>
</feature>
<dbReference type="GO" id="GO:0019888">
    <property type="term" value="F:protein phosphatase regulator activity"/>
    <property type="evidence" value="ECO:0007669"/>
    <property type="project" value="TreeGrafter"/>
</dbReference>
<gene>
    <name evidence="4" type="primary">LOC118309023</name>
</gene>
<feature type="region of interest" description="Disordered" evidence="2">
    <location>
        <begin position="358"/>
        <end position="395"/>
    </location>
</feature>
<evidence type="ECO:0000256" key="1">
    <source>
        <dbReference type="ARBA" id="ARBA00010161"/>
    </source>
</evidence>
<feature type="region of interest" description="Disordered" evidence="2">
    <location>
        <begin position="258"/>
        <end position="297"/>
    </location>
</feature>
<accession>A0A8D2ZZE6</accession>